<dbReference type="Proteomes" id="UP000432488">
    <property type="component" value="Unassembled WGS sequence"/>
</dbReference>
<dbReference type="EMBL" id="WCUQ01000001">
    <property type="protein sequence ID" value="KAB4129207.1"/>
    <property type="molecule type" value="Genomic_DNA"/>
</dbReference>
<dbReference type="Proteomes" id="UP001218502">
    <property type="component" value="Unassembled WGS sequence"/>
</dbReference>
<evidence type="ECO:0000313" key="1">
    <source>
        <dbReference type="EMBL" id="KAB4089308.1"/>
    </source>
</evidence>
<dbReference type="Proteomes" id="UP000260759">
    <property type="component" value="Unassembled WGS sequence"/>
</dbReference>
<reference evidence="10 11" key="2">
    <citation type="journal article" date="2019" name="Nat. Med.">
        <title>A library of human gut bacterial isolates paired with longitudinal multiomics data enables mechanistic microbiome research.</title>
        <authorList>
            <person name="Poyet M."/>
            <person name="Groussin M."/>
            <person name="Gibbons S.M."/>
            <person name="Avila-Pacheco J."/>
            <person name="Jiang X."/>
            <person name="Kearney S.M."/>
            <person name="Perrotta A.R."/>
            <person name="Berdy B."/>
            <person name="Zhao S."/>
            <person name="Lieberman T.D."/>
            <person name="Swanson P.K."/>
            <person name="Smith M."/>
            <person name="Roesemann S."/>
            <person name="Alexander J.E."/>
            <person name="Rich S.A."/>
            <person name="Livny J."/>
            <person name="Vlamakis H."/>
            <person name="Clish C."/>
            <person name="Bullock K."/>
            <person name="Deik A."/>
            <person name="Scott J."/>
            <person name="Pierce K.A."/>
            <person name="Xavier R.J."/>
            <person name="Alm E.J."/>
        </authorList>
    </citation>
    <scope>NUCLEOTIDE SEQUENCE [LARGE SCALE GENOMIC DNA]</scope>
    <source>
        <strain evidence="5 14">BIOML-A21</strain>
        <strain evidence="2 13">BIOML-A36</strain>
        <strain evidence="4 12">BIOML-A37</strain>
        <strain evidence="3 11">BIOML-A38</strain>
        <strain evidence="1 10">BIOML-A42</strain>
    </source>
</reference>
<dbReference type="EMBL" id="WCUP01000009">
    <property type="protein sequence ID" value="KAB4108519.1"/>
    <property type="molecule type" value="Genomic_DNA"/>
</dbReference>
<evidence type="ECO:0000313" key="7">
    <source>
        <dbReference type="EMBL" id="MDC1855821.1"/>
    </source>
</evidence>
<dbReference type="Proteomes" id="UP000438773">
    <property type="component" value="Unassembled WGS sequence"/>
</dbReference>
<evidence type="ECO:0000313" key="6">
    <source>
        <dbReference type="EMBL" id="MDC1753679.1"/>
    </source>
</evidence>
<sequence>MLLSLAACTQEELPGNQDKAQQLTFSVTDGGYTSAVRKTTRTVENGCQTKFSEGGACGLYVVRGTQTVYSNVKLTAERDADTGGLVWKTESPTPLTGGLLDEHYYFYYPYQARASILGQGGCSPSSLR</sequence>
<evidence type="ECO:0000313" key="14">
    <source>
        <dbReference type="Proteomes" id="UP000442334"/>
    </source>
</evidence>
<evidence type="ECO:0000313" key="5">
    <source>
        <dbReference type="EMBL" id="KAB4188079.1"/>
    </source>
</evidence>
<dbReference type="CDD" id="cd13120">
    <property type="entry name" value="BF2867_like_N"/>
    <property type="match status" value="1"/>
</dbReference>
<evidence type="ECO:0000313" key="8">
    <source>
        <dbReference type="EMBL" id="RGN95487.1"/>
    </source>
</evidence>
<evidence type="ECO:0000313" key="10">
    <source>
        <dbReference type="Proteomes" id="UP000432488"/>
    </source>
</evidence>
<dbReference type="Proteomes" id="UP001214113">
    <property type="component" value="Unassembled WGS sequence"/>
</dbReference>
<dbReference type="EMBL" id="JAQNSB010000020">
    <property type="protein sequence ID" value="MDC1855821.1"/>
    <property type="molecule type" value="Genomic_DNA"/>
</dbReference>
<dbReference type="RefSeq" id="WP_004312651.1">
    <property type="nucleotide sequence ID" value="NZ_CAXSNS010000025.1"/>
</dbReference>
<dbReference type="EMBL" id="WCUR01000033">
    <property type="protein sequence ID" value="KAB4116049.1"/>
    <property type="molecule type" value="Genomic_DNA"/>
</dbReference>
<protein>
    <submittedName>
        <fullName evidence="1">Fimbrillin family protein</fullName>
    </submittedName>
</protein>
<dbReference type="EMBL" id="QSVA01000004">
    <property type="protein sequence ID" value="RGN95487.1"/>
    <property type="molecule type" value="Genomic_DNA"/>
</dbReference>
<gene>
    <name evidence="8" type="ORF">DXB37_06665</name>
    <name evidence="5" type="ORF">GAQ34_00035</name>
    <name evidence="1" type="ORF">GAQ56_15185</name>
    <name evidence="2" type="ORF">GAQ70_13620</name>
    <name evidence="3" type="ORF">GAQ72_10950</name>
    <name evidence="4" type="ORF">GAQ75_02760</name>
    <name evidence="6" type="ORF">POY80_14650</name>
    <name evidence="7" type="ORF">POZ22_13660</name>
</gene>
<evidence type="ECO:0000313" key="2">
    <source>
        <dbReference type="EMBL" id="KAB4108519.1"/>
    </source>
</evidence>
<accession>A0A3E5F2N3</accession>
<evidence type="ECO:0000313" key="4">
    <source>
        <dbReference type="EMBL" id="KAB4129207.1"/>
    </source>
</evidence>
<organism evidence="8 9">
    <name type="scientific">Bacteroides uniformis</name>
    <dbReference type="NCBI Taxonomy" id="820"/>
    <lineage>
        <taxon>Bacteria</taxon>
        <taxon>Pseudomonadati</taxon>
        <taxon>Bacteroidota</taxon>
        <taxon>Bacteroidia</taxon>
        <taxon>Bacteroidales</taxon>
        <taxon>Bacteroidaceae</taxon>
        <taxon>Bacteroides</taxon>
    </lineage>
</organism>
<name>A0A3E5F2N3_BACUN</name>
<dbReference type="EMBL" id="WCUA01000001">
    <property type="protein sequence ID" value="KAB4188079.1"/>
    <property type="molecule type" value="Genomic_DNA"/>
</dbReference>
<dbReference type="Proteomes" id="UP000442334">
    <property type="component" value="Unassembled WGS sequence"/>
</dbReference>
<comment type="caution">
    <text evidence="8">The sequence shown here is derived from an EMBL/GenBank/DDBJ whole genome shotgun (WGS) entry which is preliminary data.</text>
</comment>
<dbReference type="Proteomes" id="UP000441711">
    <property type="component" value="Unassembled WGS sequence"/>
</dbReference>
<reference evidence="8 9" key="1">
    <citation type="submission" date="2018-08" db="EMBL/GenBank/DDBJ databases">
        <title>A genome reference for cultivated species of the human gut microbiota.</title>
        <authorList>
            <person name="Zou Y."/>
            <person name="Xue W."/>
            <person name="Luo G."/>
        </authorList>
    </citation>
    <scope>NUCLEOTIDE SEQUENCE [LARGE SCALE GENOMIC DNA]</scope>
    <source>
        <strain evidence="8 9">OM03-4</strain>
    </source>
</reference>
<evidence type="ECO:0000313" key="12">
    <source>
        <dbReference type="Proteomes" id="UP000438773"/>
    </source>
</evidence>
<dbReference type="EMBL" id="JAQNQY010000016">
    <property type="protein sequence ID" value="MDC1753679.1"/>
    <property type="molecule type" value="Genomic_DNA"/>
</dbReference>
<evidence type="ECO:0000313" key="3">
    <source>
        <dbReference type="EMBL" id="KAB4116049.1"/>
    </source>
</evidence>
<dbReference type="EMBL" id="WCUV01000011">
    <property type="protein sequence ID" value="KAB4089308.1"/>
    <property type="molecule type" value="Genomic_DNA"/>
</dbReference>
<evidence type="ECO:0000313" key="13">
    <source>
        <dbReference type="Proteomes" id="UP000441711"/>
    </source>
</evidence>
<proteinExistence type="predicted"/>
<dbReference type="InterPro" id="IPR042278">
    <property type="entry name" value="Mfa-like_1_N"/>
</dbReference>
<dbReference type="AlphaFoldDB" id="A0A3E5F2N3"/>
<reference evidence="6" key="3">
    <citation type="submission" date="2022-10" db="EMBL/GenBank/DDBJ databases">
        <title>Human gut microbiome strain richness.</title>
        <authorList>
            <person name="Chen-Liaw A."/>
        </authorList>
    </citation>
    <scope>NUCLEOTIDE SEQUENCE</scope>
    <source>
        <strain evidence="6">A1_m1001262Bd0_191120</strain>
        <strain evidence="7">BSD2780061687st1_G10_BSD2780061687b_171204</strain>
    </source>
</reference>
<evidence type="ECO:0000313" key="11">
    <source>
        <dbReference type="Proteomes" id="UP000434462"/>
    </source>
</evidence>
<dbReference type="Proteomes" id="UP000434462">
    <property type="component" value="Unassembled WGS sequence"/>
</dbReference>
<evidence type="ECO:0000313" key="9">
    <source>
        <dbReference type="Proteomes" id="UP000260759"/>
    </source>
</evidence>
<dbReference type="Gene3D" id="2.60.40.2620">
    <property type="entry name" value="Fimbrillin-like"/>
    <property type="match status" value="1"/>
</dbReference>